<evidence type="ECO:0000313" key="1">
    <source>
        <dbReference type="EMBL" id="KIM49496.1"/>
    </source>
</evidence>
<dbReference type="AlphaFoldDB" id="A0A0C3D038"/>
<organism evidence="1 2">
    <name type="scientific">Hebeloma cylindrosporum</name>
    <dbReference type="NCBI Taxonomy" id="76867"/>
    <lineage>
        <taxon>Eukaryota</taxon>
        <taxon>Fungi</taxon>
        <taxon>Dikarya</taxon>
        <taxon>Basidiomycota</taxon>
        <taxon>Agaricomycotina</taxon>
        <taxon>Agaricomycetes</taxon>
        <taxon>Agaricomycetidae</taxon>
        <taxon>Agaricales</taxon>
        <taxon>Agaricineae</taxon>
        <taxon>Hymenogastraceae</taxon>
        <taxon>Hebeloma</taxon>
    </lineage>
</organism>
<dbReference type="EMBL" id="KN831768">
    <property type="protein sequence ID" value="KIM49496.1"/>
    <property type="molecule type" value="Genomic_DNA"/>
</dbReference>
<evidence type="ECO:0000313" key="2">
    <source>
        <dbReference type="Proteomes" id="UP000053424"/>
    </source>
</evidence>
<gene>
    <name evidence="1" type="ORF">M413DRAFT_59792</name>
</gene>
<name>A0A0C3D038_HEBCY</name>
<proteinExistence type="predicted"/>
<evidence type="ECO:0008006" key="3">
    <source>
        <dbReference type="Google" id="ProtNLM"/>
    </source>
</evidence>
<feature type="non-terminal residue" evidence="1">
    <location>
        <position position="56"/>
    </location>
</feature>
<dbReference type="Proteomes" id="UP000053424">
    <property type="component" value="Unassembled WGS sequence"/>
</dbReference>
<protein>
    <recommendedName>
        <fullName evidence="3">Metallothionein</fullName>
    </recommendedName>
</protein>
<reference evidence="1 2" key="1">
    <citation type="submission" date="2014-04" db="EMBL/GenBank/DDBJ databases">
        <authorList>
            <consortium name="DOE Joint Genome Institute"/>
            <person name="Kuo A."/>
            <person name="Gay G."/>
            <person name="Dore J."/>
            <person name="Kohler A."/>
            <person name="Nagy L.G."/>
            <person name="Floudas D."/>
            <person name="Copeland A."/>
            <person name="Barry K.W."/>
            <person name="Cichocki N."/>
            <person name="Veneault-Fourrey C."/>
            <person name="LaButti K."/>
            <person name="Lindquist E.A."/>
            <person name="Lipzen A."/>
            <person name="Lundell T."/>
            <person name="Morin E."/>
            <person name="Murat C."/>
            <person name="Sun H."/>
            <person name="Tunlid A."/>
            <person name="Henrissat B."/>
            <person name="Grigoriev I.V."/>
            <person name="Hibbett D.S."/>
            <person name="Martin F."/>
            <person name="Nordberg H.P."/>
            <person name="Cantor M.N."/>
            <person name="Hua S.X."/>
        </authorList>
    </citation>
    <scope>NUCLEOTIDE SEQUENCE [LARGE SCALE GENOMIC DNA]</scope>
    <source>
        <strain evidence="2">h7</strain>
    </source>
</reference>
<reference evidence="2" key="2">
    <citation type="submission" date="2015-01" db="EMBL/GenBank/DDBJ databases">
        <title>Evolutionary Origins and Diversification of the Mycorrhizal Mutualists.</title>
        <authorList>
            <consortium name="DOE Joint Genome Institute"/>
            <consortium name="Mycorrhizal Genomics Consortium"/>
            <person name="Kohler A."/>
            <person name="Kuo A."/>
            <person name="Nagy L.G."/>
            <person name="Floudas D."/>
            <person name="Copeland A."/>
            <person name="Barry K.W."/>
            <person name="Cichocki N."/>
            <person name="Veneault-Fourrey C."/>
            <person name="LaButti K."/>
            <person name="Lindquist E.A."/>
            <person name="Lipzen A."/>
            <person name="Lundell T."/>
            <person name="Morin E."/>
            <person name="Murat C."/>
            <person name="Riley R."/>
            <person name="Ohm R."/>
            <person name="Sun H."/>
            <person name="Tunlid A."/>
            <person name="Henrissat B."/>
            <person name="Grigoriev I.V."/>
            <person name="Hibbett D.S."/>
            <person name="Martin F."/>
        </authorList>
    </citation>
    <scope>NUCLEOTIDE SEQUENCE [LARGE SCALE GENOMIC DNA]</scope>
    <source>
        <strain evidence="2">h7</strain>
    </source>
</reference>
<accession>A0A0C3D038</accession>
<keyword evidence="2" id="KW-1185">Reference proteome</keyword>
<dbReference type="HOGENOM" id="CLU_3019862_0_0_1"/>
<sequence length="56" mass="5588">TSILVNQACGSDNCQCDAACTCSSGSCHAPVNRACGSSDCNCNSSCGCESNNCNCN</sequence>